<feature type="region of interest" description="Disordered" evidence="5">
    <location>
        <begin position="144"/>
        <end position="167"/>
    </location>
</feature>
<dbReference type="GO" id="GO:0006272">
    <property type="term" value="P:leading strand elongation"/>
    <property type="evidence" value="ECO:0007669"/>
    <property type="project" value="TreeGrafter"/>
</dbReference>
<dbReference type="GO" id="GO:1902975">
    <property type="term" value="P:mitotic DNA replication initiation"/>
    <property type="evidence" value="ECO:0007669"/>
    <property type="project" value="TreeGrafter"/>
</dbReference>
<sequence>MCPTLGAPFSCPFGEYGLGILPCLPSHAILMTRNEWRCHSMTSKSLKSSCIGRFRRSKLPIIGRQGTNLAGRDLTSHSAKGMITSTTWSLTADSSTDPPTNQSRGQLYPTDFFHFVCMSHALPYIRHKTLTGGHSEHLVQAEANKAYGEPGSSTKGKGKNKNKKSKDTYKGGIVLEPEHRLWDTYILVMDYNSLYPSIIQEYNSTSPLLIKWMTLKLEQDSRHPTV</sequence>
<dbReference type="EC" id="2.7.7.7" evidence="1"/>
<keyword evidence="4" id="KW-0239">DNA-directed DNA polymerase</keyword>
<evidence type="ECO:0000256" key="5">
    <source>
        <dbReference type="SAM" id="MobiDB-lite"/>
    </source>
</evidence>
<evidence type="ECO:0000313" key="8">
    <source>
        <dbReference type="Proteomes" id="UP000886523"/>
    </source>
</evidence>
<dbReference type="Gene3D" id="3.90.1600.10">
    <property type="entry name" value="Palm domain of DNA polymerase"/>
    <property type="match status" value="1"/>
</dbReference>
<proteinExistence type="predicted"/>
<dbReference type="Proteomes" id="UP000886523">
    <property type="component" value="Unassembled WGS sequence"/>
</dbReference>
<feature type="domain" description="DNA-directed DNA polymerase family B multifunctional" evidence="6">
    <location>
        <begin position="160"/>
        <end position="204"/>
    </location>
</feature>
<comment type="caution">
    <text evidence="7">The sequence shown here is derived from an EMBL/GenBank/DDBJ whole genome shotgun (WGS) entry which is preliminary data.</text>
</comment>
<dbReference type="InterPro" id="IPR023211">
    <property type="entry name" value="DNA_pol_palm_dom_sf"/>
</dbReference>
<dbReference type="GO" id="GO:0003682">
    <property type="term" value="F:chromatin binding"/>
    <property type="evidence" value="ECO:0007669"/>
    <property type="project" value="TreeGrafter"/>
</dbReference>
<protein>
    <recommendedName>
        <fullName evidence="1">DNA-directed DNA polymerase</fullName>
        <ecNumber evidence="1">2.7.7.7</ecNumber>
    </recommendedName>
</protein>
<dbReference type="OrthoDB" id="2402897at2759"/>
<name>A0A9P6AGM1_9AGAM</name>
<dbReference type="AlphaFoldDB" id="A0A9P6AGM1"/>
<dbReference type="EMBL" id="MU129148">
    <property type="protein sequence ID" value="KAF9505520.1"/>
    <property type="molecule type" value="Genomic_DNA"/>
</dbReference>
<dbReference type="InterPro" id="IPR006134">
    <property type="entry name" value="DNA-dir_DNA_pol_B_multi_dom"/>
</dbReference>
<evidence type="ECO:0000256" key="4">
    <source>
        <dbReference type="ARBA" id="ARBA00022932"/>
    </source>
</evidence>
<dbReference type="GO" id="GO:0003887">
    <property type="term" value="F:DNA-directed DNA polymerase activity"/>
    <property type="evidence" value="ECO:0007669"/>
    <property type="project" value="UniProtKB-KW"/>
</dbReference>
<dbReference type="GO" id="GO:0003697">
    <property type="term" value="F:single-stranded DNA binding"/>
    <property type="evidence" value="ECO:0007669"/>
    <property type="project" value="TreeGrafter"/>
</dbReference>
<dbReference type="GO" id="GO:0006273">
    <property type="term" value="P:lagging strand elongation"/>
    <property type="evidence" value="ECO:0007669"/>
    <property type="project" value="TreeGrafter"/>
</dbReference>
<accession>A0A9P6AGM1</accession>
<reference evidence="7" key="1">
    <citation type="journal article" date="2020" name="Nat. Commun.">
        <title>Large-scale genome sequencing of mycorrhizal fungi provides insights into the early evolution of symbiotic traits.</title>
        <authorList>
            <person name="Miyauchi S."/>
            <person name="Kiss E."/>
            <person name="Kuo A."/>
            <person name="Drula E."/>
            <person name="Kohler A."/>
            <person name="Sanchez-Garcia M."/>
            <person name="Morin E."/>
            <person name="Andreopoulos B."/>
            <person name="Barry K.W."/>
            <person name="Bonito G."/>
            <person name="Buee M."/>
            <person name="Carver A."/>
            <person name="Chen C."/>
            <person name="Cichocki N."/>
            <person name="Clum A."/>
            <person name="Culley D."/>
            <person name="Crous P.W."/>
            <person name="Fauchery L."/>
            <person name="Girlanda M."/>
            <person name="Hayes R.D."/>
            <person name="Keri Z."/>
            <person name="LaButti K."/>
            <person name="Lipzen A."/>
            <person name="Lombard V."/>
            <person name="Magnuson J."/>
            <person name="Maillard F."/>
            <person name="Murat C."/>
            <person name="Nolan M."/>
            <person name="Ohm R.A."/>
            <person name="Pangilinan J."/>
            <person name="Pereira M.F."/>
            <person name="Perotto S."/>
            <person name="Peter M."/>
            <person name="Pfister S."/>
            <person name="Riley R."/>
            <person name="Sitrit Y."/>
            <person name="Stielow J.B."/>
            <person name="Szollosi G."/>
            <person name="Zifcakova L."/>
            <person name="Stursova M."/>
            <person name="Spatafora J.W."/>
            <person name="Tedersoo L."/>
            <person name="Vaario L.M."/>
            <person name="Yamada A."/>
            <person name="Yan M."/>
            <person name="Wang P."/>
            <person name="Xu J."/>
            <person name="Bruns T."/>
            <person name="Baldrian P."/>
            <person name="Vilgalys R."/>
            <person name="Dunand C."/>
            <person name="Henrissat B."/>
            <person name="Grigoriev I.V."/>
            <person name="Hibbett D."/>
            <person name="Nagy L.G."/>
            <person name="Martin F.M."/>
        </authorList>
    </citation>
    <scope>NUCLEOTIDE SEQUENCE</scope>
    <source>
        <strain evidence="7">UP504</strain>
    </source>
</reference>
<dbReference type="PANTHER" id="PTHR45861">
    <property type="entry name" value="DNA POLYMERASE ALPHA CATALYTIC SUBUNIT"/>
    <property type="match status" value="1"/>
</dbReference>
<dbReference type="SUPFAM" id="SSF56672">
    <property type="entry name" value="DNA/RNA polymerases"/>
    <property type="match status" value="1"/>
</dbReference>
<gene>
    <name evidence="7" type="ORF">BS47DRAFT_534584</name>
</gene>
<evidence type="ECO:0000313" key="7">
    <source>
        <dbReference type="EMBL" id="KAF9505520.1"/>
    </source>
</evidence>
<evidence type="ECO:0000256" key="1">
    <source>
        <dbReference type="ARBA" id="ARBA00012417"/>
    </source>
</evidence>
<evidence type="ECO:0000259" key="6">
    <source>
        <dbReference type="Pfam" id="PF00136"/>
    </source>
</evidence>
<keyword evidence="2" id="KW-0808">Transferase</keyword>
<dbReference type="GO" id="GO:0005658">
    <property type="term" value="C:alpha DNA polymerase:primase complex"/>
    <property type="evidence" value="ECO:0007669"/>
    <property type="project" value="TreeGrafter"/>
</dbReference>
<organism evidence="7 8">
    <name type="scientific">Hydnum rufescens UP504</name>
    <dbReference type="NCBI Taxonomy" id="1448309"/>
    <lineage>
        <taxon>Eukaryota</taxon>
        <taxon>Fungi</taxon>
        <taxon>Dikarya</taxon>
        <taxon>Basidiomycota</taxon>
        <taxon>Agaricomycotina</taxon>
        <taxon>Agaricomycetes</taxon>
        <taxon>Cantharellales</taxon>
        <taxon>Hydnaceae</taxon>
        <taxon>Hydnum</taxon>
    </lineage>
</organism>
<dbReference type="PANTHER" id="PTHR45861:SF1">
    <property type="entry name" value="DNA POLYMERASE ALPHA CATALYTIC SUBUNIT"/>
    <property type="match status" value="1"/>
</dbReference>
<evidence type="ECO:0000256" key="2">
    <source>
        <dbReference type="ARBA" id="ARBA00022679"/>
    </source>
</evidence>
<dbReference type="GO" id="GO:0003688">
    <property type="term" value="F:DNA replication origin binding"/>
    <property type="evidence" value="ECO:0007669"/>
    <property type="project" value="TreeGrafter"/>
</dbReference>
<dbReference type="Pfam" id="PF00136">
    <property type="entry name" value="DNA_pol_B"/>
    <property type="match status" value="1"/>
</dbReference>
<evidence type="ECO:0000256" key="3">
    <source>
        <dbReference type="ARBA" id="ARBA00022695"/>
    </source>
</evidence>
<dbReference type="GO" id="GO:0000166">
    <property type="term" value="F:nucleotide binding"/>
    <property type="evidence" value="ECO:0007669"/>
    <property type="project" value="InterPro"/>
</dbReference>
<keyword evidence="3" id="KW-0548">Nucleotidyltransferase</keyword>
<dbReference type="InterPro" id="IPR043502">
    <property type="entry name" value="DNA/RNA_pol_sf"/>
</dbReference>
<keyword evidence="8" id="KW-1185">Reference proteome</keyword>